<proteinExistence type="predicted"/>
<dbReference type="PROSITE" id="PS50089">
    <property type="entry name" value="ZF_RING_2"/>
    <property type="match status" value="1"/>
</dbReference>
<gene>
    <name evidence="3" type="ORF">M011DRAFT_514985</name>
</gene>
<keyword evidence="1" id="KW-0862">Zinc</keyword>
<keyword evidence="1" id="KW-0863">Zinc-finger</keyword>
<sequence length="283" mass="32325">MSKNMLPFESRDAFLDYLVNNIIDVLPGDKCNICYATYASGVPAASDASAAPAATQAQYADDSDVPVQLPCTHIFGRKCIKQWTDQAKAPTCPVCRVLLYPQDPNPTSLDWEPTWRNRVELGPTPVGDVYARRERLLDIIHEHLDWTQDRIGVYEQHFAARYGEFGARAEEFRQEVAWIKERERQYMAAVTERFERLTAITGEEVAITMRLQQEDSRLARLRLAGRSGSSIQGQQAMVDQVLAQHNYIVERGRNIRHEMWTTIVEGQNEADATFRHLRRLMGL</sequence>
<feature type="domain" description="RING-type" evidence="2">
    <location>
        <begin position="31"/>
        <end position="96"/>
    </location>
</feature>
<evidence type="ECO:0000313" key="3">
    <source>
        <dbReference type="EMBL" id="KAF2748644.1"/>
    </source>
</evidence>
<organism evidence="3 4">
    <name type="scientific">Sporormia fimetaria CBS 119925</name>
    <dbReference type="NCBI Taxonomy" id="1340428"/>
    <lineage>
        <taxon>Eukaryota</taxon>
        <taxon>Fungi</taxon>
        <taxon>Dikarya</taxon>
        <taxon>Ascomycota</taxon>
        <taxon>Pezizomycotina</taxon>
        <taxon>Dothideomycetes</taxon>
        <taxon>Pleosporomycetidae</taxon>
        <taxon>Pleosporales</taxon>
        <taxon>Sporormiaceae</taxon>
        <taxon>Sporormia</taxon>
    </lineage>
</organism>
<dbReference type="AlphaFoldDB" id="A0A6A6VFZ7"/>
<dbReference type="OrthoDB" id="3687364at2759"/>
<keyword evidence="1" id="KW-0479">Metal-binding</keyword>
<evidence type="ECO:0000256" key="1">
    <source>
        <dbReference type="PROSITE-ProRule" id="PRU00175"/>
    </source>
</evidence>
<dbReference type="SMART" id="SM00184">
    <property type="entry name" value="RING"/>
    <property type="match status" value="1"/>
</dbReference>
<dbReference type="GO" id="GO:0008270">
    <property type="term" value="F:zinc ion binding"/>
    <property type="evidence" value="ECO:0007669"/>
    <property type="project" value="UniProtKB-KW"/>
</dbReference>
<evidence type="ECO:0000313" key="4">
    <source>
        <dbReference type="Proteomes" id="UP000799440"/>
    </source>
</evidence>
<name>A0A6A6VFZ7_9PLEO</name>
<dbReference type="Pfam" id="PF13639">
    <property type="entry name" value="zf-RING_2"/>
    <property type="match status" value="1"/>
</dbReference>
<keyword evidence="4" id="KW-1185">Reference proteome</keyword>
<accession>A0A6A6VFZ7</accession>
<dbReference type="InterPro" id="IPR001841">
    <property type="entry name" value="Znf_RING"/>
</dbReference>
<reference evidence="3" key="1">
    <citation type="journal article" date="2020" name="Stud. Mycol.">
        <title>101 Dothideomycetes genomes: a test case for predicting lifestyles and emergence of pathogens.</title>
        <authorList>
            <person name="Haridas S."/>
            <person name="Albert R."/>
            <person name="Binder M."/>
            <person name="Bloem J."/>
            <person name="Labutti K."/>
            <person name="Salamov A."/>
            <person name="Andreopoulos B."/>
            <person name="Baker S."/>
            <person name="Barry K."/>
            <person name="Bills G."/>
            <person name="Bluhm B."/>
            <person name="Cannon C."/>
            <person name="Castanera R."/>
            <person name="Culley D."/>
            <person name="Daum C."/>
            <person name="Ezra D."/>
            <person name="Gonzalez J."/>
            <person name="Henrissat B."/>
            <person name="Kuo A."/>
            <person name="Liang C."/>
            <person name="Lipzen A."/>
            <person name="Lutzoni F."/>
            <person name="Magnuson J."/>
            <person name="Mondo S."/>
            <person name="Nolan M."/>
            <person name="Ohm R."/>
            <person name="Pangilinan J."/>
            <person name="Park H.-J."/>
            <person name="Ramirez L."/>
            <person name="Alfaro M."/>
            <person name="Sun H."/>
            <person name="Tritt A."/>
            <person name="Yoshinaga Y."/>
            <person name="Zwiers L.-H."/>
            <person name="Turgeon B."/>
            <person name="Goodwin S."/>
            <person name="Spatafora J."/>
            <person name="Crous P."/>
            <person name="Grigoriev I."/>
        </authorList>
    </citation>
    <scope>NUCLEOTIDE SEQUENCE</scope>
    <source>
        <strain evidence="3">CBS 119925</strain>
    </source>
</reference>
<dbReference type="Proteomes" id="UP000799440">
    <property type="component" value="Unassembled WGS sequence"/>
</dbReference>
<dbReference type="SUPFAM" id="SSF57850">
    <property type="entry name" value="RING/U-box"/>
    <property type="match status" value="1"/>
</dbReference>
<dbReference type="InterPro" id="IPR013083">
    <property type="entry name" value="Znf_RING/FYVE/PHD"/>
</dbReference>
<dbReference type="EMBL" id="MU006568">
    <property type="protein sequence ID" value="KAF2748644.1"/>
    <property type="molecule type" value="Genomic_DNA"/>
</dbReference>
<dbReference type="Gene3D" id="3.30.40.10">
    <property type="entry name" value="Zinc/RING finger domain, C3HC4 (zinc finger)"/>
    <property type="match status" value="1"/>
</dbReference>
<evidence type="ECO:0000259" key="2">
    <source>
        <dbReference type="PROSITE" id="PS50089"/>
    </source>
</evidence>
<protein>
    <recommendedName>
        <fullName evidence="2">RING-type domain-containing protein</fullName>
    </recommendedName>
</protein>